<evidence type="ECO:0000313" key="3">
    <source>
        <dbReference type="Proteomes" id="UP000295680"/>
    </source>
</evidence>
<evidence type="ECO:0000259" key="1">
    <source>
        <dbReference type="Pfam" id="PF14032"/>
    </source>
</evidence>
<evidence type="ECO:0000313" key="2">
    <source>
        <dbReference type="EMBL" id="TCO45345.1"/>
    </source>
</evidence>
<gene>
    <name evidence="2" type="ORF">EV192_121109</name>
</gene>
<protein>
    <submittedName>
        <fullName evidence="2">PknH-like protein</fullName>
    </submittedName>
</protein>
<sequence length="213" mass="22210">MWLGAAAVGVVVAVGVGWLVWPESGRPKPVPGTVQANVLSQEEVSKVVGTTLTAETGISEPPPALIVDPTTCEVAAGPATQSVYAAGWTVFWSVTAQDMDDVADHAVTQVLGVYPDREKAGAVFRTLAEGVGKCKWAMRSDDEDSTKWNYKVGTETSDALSWTATQDAGEGWACYREARLKGNTVLQVAVCQAGDGQASAAKIADQVAGRVGG</sequence>
<comment type="caution">
    <text evidence="2">The sequence shown here is derived from an EMBL/GenBank/DDBJ whole genome shotgun (WGS) entry which is preliminary data.</text>
</comment>
<dbReference type="Proteomes" id="UP000295680">
    <property type="component" value="Unassembled WGS sequence"/>
</dbReference>
<name>A0A4R2IRA2_9PSEU</name>
<accession>A0A4R2IRA2</accession>
<dbReference type="InterPro" id="IPR038232">
    <property type="entry name" value="PknH-like_Extracell_sf"/>
</dbReference>
<keyword evidence="3" id="KW-1185">Reference proteome</keyword>
<feature type="domain" description="PknH-like extracellular" evidence="1">
    <location>
        <begin position="31"/>
        <end position="210"/>
    </location>
</feature>
<dbReference type="InterPro" id="IPR026954">
    <property type="entry name" value="PknH-like_Extracell"/>
</dbReference>
<dbReference type="EMBL" id="SLWS01000021">
    <property type="protein sequence ID" value="TCO45345.1"/>
    <property type="molecule type" value="Genomic_DNA"/>
</dbReference>
<reference evidence="2 3" key="1">
    <citation type="submission" date="2019-03" db="EMBL/GenBank/DDBJ databases">
        <title>Genomic Encyclopedia of Type Strains, Phase IV (KMG-IV): sequencing the most valuable type-strain genomes for metagenomic binning, comparative biology and taxonomic classification.</title>
        <authorList>
            <person name="Goeker M."/>
        </authorList>
    </citation>
    <scope>NUCLEOTIDE SEQUENCE [LARGE SCALE GENOMIC DNA]</scope>
    <source>
        <strain evidence="2 3">DSM 45934</strain>
    </source>
</reference>
<dbReference type="Gene3D" id="3.40.1000.70">
    <property type="entry name" value="PknH-like extracellular domain"/>
    <property type="match status" value="1"/>
</dbReference>
<proteinExistence type="predicted"/>
<organism evidence="2 3">
    <name type="scientific">Actinocrispum wychmicini</name>
    <dbReference type="NCBI Taxonomy" id="1213861"/>
    <lineage>
        <taxon>Bacteria</taxon>
        <taxon>Bacillati</taxon>
        <taxon>Actinomycetota</taxon>
        <taxon>Actinomycetes</taxon>
        <taxon>Pseudonocardiales</taxon>
        <taxon>Pseudonocardiaceae</taxon>
        <taxon>Actinocrispum</taxon>
    </lineage>
</organism>
<dbReference type="AlphaFoldDB" id="A0A4R2IRA2"/>
<dbReference type="Pfam" id="PF14032">
    <property type="entry name" value="PknH_C"/>
    <property type="match status" value="1"/>
</dbReference>